<gene>
    <name evidence="1" type="ORF">I7I53_05982</name>
</gene>
<dbReference type="Proteomes" id="UP000663419">
    <property type="component" value="Chromosome 2"/>
</dbReference>
<dbReference type="VEuPathDB" id="FungiDB:I7I53_05982"/>
<organism evidence="1 2">
    <name type="scientific">Ajellomyces capsulatus (strain H88)</name>
    <name type="common">Darling's disease fungus</name>
    <name type="synonym">Histoplasma capsulatum</name>
    <dbReference type="NCBI Taxonomy" id="544711"/>
    <lineage>
        <taxon>Eukaryota</taxon>
        <taxon>Fungi</taxon>
        <taxon>Dikarya</taxon>
        <taxon>Ascomycota</taxon>
        <taxon>Pezizomycotina</taxon>
        <taxon>Eurotiomycetes</taxon>
        <taxon>Eurotiomycetidae</taxon>
        <taxon>Onygenales</taxon>
        <taxon>Ajellomycetaceae</taxon>
        <taxon>Histoplasma</taxon>
    </lineage>
</organism>
<sequence>MPPLQAFIKVFRDENATGRLFHSWYRWPKDILSALSWVNTNETEPCKNLKVCGSRRVCFG</sequence>
<evidence type="ECO:0000313" key="1">
    <source>
        <dbReference type="EMBL" id="QSS50830.1"/>
    </source>
</evidence>
<evidence type="ECO:0000313" key="2">
    <source>
        <dbReference type="Proteomes" id="UP000663419"/>
    </source>
</evidence>
<accession>A0A8A1LB24</accession>
<name>A0A8A1LB24_AJEC8</name>
<reference evidence="1" key="1">
    <citation type="submission" date="2021-01" db="EMBL/GenBank/DDBJ databases">
        <title>Chromosome-level genome assembly of a human fungal pathogen reveals clustering of transcriptionally co-regulated genes.</title>
        <authorList>
            <person name="Voorhies M."/>
            <person name="Cohen S."/>
            <person name="Shea T.P."/>
            <person name="Petrus S."/>
            <person name="Munoz J.F."/>
            <person name="Poplawski S."/>
            <person name="Goldman W.E."/>
            <person name="Michael T."/>
            <person name="Cuomo C.A."/>
            <person name="Sil A."/>
            <person name="Beyhan S."/>
        </authorList>
    </citation>
    <scope>NUCLEOTIDE SEQUENCE</scope>
    <source>
        <strain evidence="1">H88</strain>
    </source>
</reference>
<dbReference type="EMBL" id="CP069103">
    <property type="protein sequence ID" value="QSS50830.1"/>
    <property type="molecule type" value="Genomic_DNA"/>
</dbReference>
<dbReference type="AlphaFoldDB" id="A0A8A1LB24"/>
<proteinExistence type="predicted"/>
<protein>
    <submittedName>
        <fullName evidence="1">Uncharacterized protein</fullName>
    </submittedName>
</protein>